<feature type="chain" id="PRO_5037547796" evidence="2">
    <location>
        <begin position="24"/>
        <end position="608"/>
    </location>
</feature>
<feature type="region of interest" description="Disordered" evidence="1">
    <location>
        <begin position="585"/>
        <end position="608"/>
    </location>
</feature>
<evidence type="ECO:0000259" key="4">
    <source>
        <dbReference type="Pfam" id="PF21516"/>
    </source>
</evidence>
<name>A0A976QTF0_EMIHU</name>
<evidence type="ECO:0000313" key="5">
    <source>
        <dbReference type="EMBL" id="UGS80638.1"/>
    </source>
</evidence>
<accession>A0A976QTF0</accession>
<dbReference type="EMBL" id="MZ773649">
    <property type="protein sequence ID" value="UGS80638.1"/>
    <property type="molecule type" value="mRNA"/>
</dbReference>
<dbReference type="GO" id="GO:0005525">
    <property type="term" value="F:GTP binding"/>
    <property type="evidence" value="ECO:0007669"/>
    <property type="project" value="InterPro"/>
</dbReference>
<dbReference type="GO" id="GO:0005739">
    <property type="term" value="C:mitochondrion"/>
    <property type="evidence" value="ECO:0007669"/>
    <property type="project" value="TreeGrafter"/>
</dbReference>
<evidence type="ECO:0000256" key="2">
    <source>
        <dbReference type="SAM" id="SignalP"/>
    </source>
</evidence>
<dbReference type="PANTHER" id="PTHR46434">
    <property type="entry name" value="GENETIC INTERACTOR OF PROHIBITINS 3, MITOCHONDRIAL"/>
    <property type="match status" value="1"/>
</dbReference>
<dbReference type="InterPro" id="IPR048422">
    <property type="entry name" value="NOA1/YqeH-like_C"/>
</dbReference>
<dbReference type="InterPro" id="IPR050896">
    <property type="entry name" value="Mito_lipid_metab_GTPase"/>
</dbReference>
<evidence type="ECO:0000256" key="1">
    <source>
        <dbReference type="SAM" id="MobiDB-lite"/>
    </source>
</evidence>
<evidence type="ECO:0000259" key="3">
    <source>
        <dbReference type="Pfam" id="PF01926"/>
    </source>
</evidence>
<protein>
    <submittedName>
        <fullName evidence="5">Nitric oxide associated 1</fullName>
    </submittedName>
</protein>
<organism evidence="5">
    <name type="scientific">Emiliania huxleyi</name>
    <name type="common">Coccolithophore</name>
    <name type="synonym">Pontosphaera huxleyi</name>
    <dbReference type="NCBI Taxonomy" id="2903"/>
    <lineage>
        <taxon>Eukaryota</taxon>
        <taxon>Haptista</taxon>
        <taxon>Haptophyta</taxon>
        <taxon>Prymnesiophyceae</taxon>
        <taxon>Isochrysidales</taxon>
        <taxon>Noelaerhabdaceae</taxon>
        <taxon>Emiliania</taxon>
    </lineage>
</organism>
<sequence length="608" mass="63939">MRAHRFRLVTSAALAASLVRSIAAPGVARCPRLASATLRPRHRALSALAKGGGGGGDDEAGGAAGWEPPPGFAVWSDEEDPRALEAEAARRGQPGAGFEMLGSYGGGPAGRPTGSAPLQAAIEMPRGFCCGCGVRFQANDEAAPGYLPASVLQQRLAPSSEEEQGGVGGGGGAEAEAGAARPPSRPRREAVCQRCHSLRYQNRLPSDGLRVGGGVQGADDPDAASHAELRPAHFRALIRSLRSKQCVVVCLVDLFDFHGSLVPELPSIVGEDSPLMLVANKVDLLPKGIHQPAVERWVRAECRRASLPHLHSLDLVSARTGAGMPQLLARLEKLMTSRRLDAYVLGAANAGKSSLLNHILAASPTQRVDGSGRAGKRGEVAAPQLTTSHLPGTTLGFVKTAQLGGRHALYDTPGLVLPNQLTTRLTADELAAVVPKRRGQPVSLRLEEGRSLLLGGLARLDLVAGRPFLFTAYLSDAVTLHPTATAKAAEVRRKHAGGVLTPPASLERLEALGELEEHELRVEGRGWGEAAVDVVFPGLGWIAVTGAGECSVRVALPRGVRPITREPLLPEESWRKTAAKFTGAKLVNARGQTRRTGGGSRRSARRGR</sequence>
<reference evidence="5" key="2">
    <citation type="submission" date="2022-09" db="EMBL/GenBank/DDBJ databases">
        <title>Resolving the microalgal gene landscape at the strain level: A novel hybrid transcriptome of Emiliania huxleyi CCMP3266.</title>
        <authorList>
            <person name="Sperfeld M."/>
            <person name="Yahalomi D."/>
            <person name="Segev E."/>
        </authorList>
    </citation>
    <scope>NUCLEOTIDE SEQUENCE</scope>
    <source>
        <strain evidence="5">CCMP3266</strain>
    </source>
</reference>
<proteinExistence type="evidence at transcript level"/>
<feature type="domain" description="NOA1/YqeH-like C-terminal" evidence="4">
    <location>
        <begin position="470"/>
        <end position="566"/>
    </location>
</feature>
<gene>
    <name evidence="5" type="primary">NOA1</name>
</gene>
<feature type="region of interest" description="Disordered" evidence="1">
    <location>
        <begin position="156"/>
        <end position="188"/>
    </location>
</feature>
<dbReference type="Gene3D" id="3.40.50.300">
    <property type="entry name" value="P-loop containing nucleotide triphosphate hydrolases"/>
    <property type="match status" value="1"/>
</dbReference>
<dbReference type="PANTHER" id="PTHR46434:SF1">
    <property type="entry name" value="GENETIC INTERACTOR OF PROHIBITINS 3, MITOCHONDRIAL"/>
    <property type="match status" value="1"/>
</dbReference>
<keyword evidence="2" id="KW-0732">Signal</keyword>
<feature type="signal peptide" evidence="2">
    <location>
        <begin position="1"/>
        <end position="23"/>
    </location>
</feature>
<dbReference type="InterPro" id="IPR006073">
    <property type="entry name" value="GTP-bd"/>
</dbReference>
<dbReference type="Pfam" id="PF01926">
    <property type="entry name" value="MMR_HSR1"/>
    <property type="match status" value="1"/>
</dbReference>
<dbReference type="Pfam" id="PF21516">
    <property type="entry name" value="YqeH-like_C"/>
    <property type="match status" value="1"/>
</dbReference>
<dbReference type="SUPFAM" id="SSF52540">
    <property type="entry name" value="P-loop containing nucleoside triphosphate hydrolases"/>
    <property type="match status" value="1"/>
</dbReference>
<dbReference type="CDD" id="cd01855">
    <property type="entry name" value="YqeH"/>
    <property type="match status" value="1"/>
</dbReference>
<dbReference type="AlphaFoldDB" id="A0A976QTF0"/>
<dbReference type="InterPro" id="IPR027417">
    <property type="entry name" value="P-loop_NTPase"/>
</dbReference>
<feature type="domain" description="G" evidence="3">
    <location>
        <begin position="343"/>
        <end position="417"/>
    </location>
</feature>
<reference evidence="5" key="1">
    <citation type="submission" date="2021-08" db="EMBL/GenBank/DDBJ databases">
        <title>Aerobic Bacteria Produce Nitric Oxide Through Denitrification During Microbial Interactions.</title>
        <authorList>
            <person name="Abada A."/>
            <person name="Sperfeld M."/>
            <person name="Carmieli R."/>
            <person name="Ben-Dor S."/>
            <person name="Babbin A."/>
            <person name="Segev E."/>
        </authorList>
    </citation>
    <scope>NUCLEOTIDE SEQUENCE</scope>
    <source>
        <strain evidence="5">CCMP3266</strain>
    </source>
</reference>